<accession>A0A0F9BT97</accession>
<evidence type="ECO:0000256" key="1">
    <source>
        <dbReference type="ARBA" id="ARBA00004141"/>
    </source>
</evidence>
<dbReference type="EMBL" id="LAZR01036333">
    <property type="protein sequence ID" value="KKL25120.1"/>
    <property type="molecule type" value="Genomic_DNA"/>
</dbReference>
<dbReference type="InterPro" id="IPR004837">
    <property type="entry name" value="NaCa_Exmemb"/>
</dbReference>
<dbReference type="InterPro" id="IPR004481">
    <property type="entry name" value="K/Na/Ca-exchanger"/>
</dbReference>
<feature type="transmembrane region" description="Helical" evidence="5">
    <location>
        <begin position="264"/>
        <end position="283"/>
    </location>
</feature>
<feature type="transmembrane region" description="Helical" evidence="5">
    <location>
        <begin position="323"/>
        <end position="340"/>
    </location>
</feature>
<reference evidence="7" key="1">
    <citation type="journal article" date="2015" name="Nature">
        <title>Complex archaea that bridge the gap between prokaryotes and eukaryotes.</title>
        <authorList>
            <person name="Spang A."/>
            <person name="Saw J.H."/>
            <person name="Jorgensen S.L."/>
            <person name="Zaremba-Niedzwiedzka K."/>
            <person name="Martijn J."/>
            <person name="Lind A.E."/>
            <person name="van Eijk R."/>
            <person name="Schleper C."/>
            <person name="Guy L."/>
            <person name="Ettema T.J."/>
        </authorList>
    </citation>
    <scope>NUCLEOTIDE SEQUENCE</scope>
</reference>
<evidence type="ECO:0000259" key="6">
    <source>
        <dbReference type="Pfam" id="PF01699"/>
    </source>
</evidence>
<dbReference type="GO" id="GO:0005262">
    <property type="term" value="F:calcium channel activity"/>
    <property type="evidence" value="ECO:0007669"/>
    <property type="project" value="TreeGrafter"/>
</dbReference>
<gene>
    <name evidence="7" type="ORF">LCGC14_2408500</name>
</gene>
<dbReference type="NCBIfam" id="TIGR00367">
    <property type="entry name" value="calcium/sodium antiporter"/>
    <property type="match status" value="1"/>
</dbReference>
<dbReference type="AlphaFoldDB" id="A0A0F9BT97"/>
<feature type="transmembrane region" description="Helical" evidence="5">
    <location>
        <begin position="6"/>
        <end position="27"/>
    </location>
</feature>
<feature type="transmembrane region" description="Helical" evidence="5">
    <location>
        <begin position="138"/>
        <end position="154"/>
    </location>
</feature>
<keyword evidence="4 5" id="KW-0472">Membrane</keyword>
<evidence type="ECO:0000256" key="5">
    <source>
        <dbReference type="SAM" id="Phobius"/>
    </source>
</evidence>
<dbReference type="Gene3D" id="1.20.1420.30">
    <property type="entry name" value="NCX, central ion-binding region"/>
    <property type="match status" value="2"/>
</dbReference>
<evidence type="ECO:0000313" key="7">
    <source>
        <dbReference type="EMBL" id="KKL25120.1"/>
    </source>
</evidence>
<evidence type="ECO:0000256" key="4">
    <source>
        <dbReference type="ARBA" id="ARBA00023136"/>
    </source>
</evidence>
<dbReference type="GO" id="GO:0008273">
    <property type="term" value="F:calcium, potassium:sodium antiporter activity"/>
    <property type="evidence" value="ECO:0007669"/>
    <property type="project" value="TreeGrafter"/>
</dbReference>
<comment type="caution">
    <text evidence="7">The sequence shown here is derived from an EMBL/GenBank/DDBJ whole genome shotgun (WGS) entry which is preliminary data.</text>
</comment>
<feature type="transmembrane region" description="Helical" evidence="5">
    <location>
        <begin position="289"/>
        <end position="311"/>
    </location>
</feature>
<dbReference type="PANTHER" id="PTHR10846:SF8">
    <property type="entry name" value="INNER MEMBRANE PROTEIN YRBG"/>
    <property type="match status" value="1"/>
</dbReference>
<evidence type="ECO:0000256" key="3">
    <source>
        <dbReference type="ARBA" id="ARBA00022989"/>
    </source>
</evidence>
<feature type="transmembrane region" description="Helical" evidence="5">
    <location>
        <begin position="230"/>
        <end position="252"/>
    </location>
</feature>
<feature type="transmembrane region" description="Helical" evidence="5">
    <location>
        <begin position="39"/>
        <end position="63"/>
    </location>
</feature>
<evidence type="ECO:0000256" key="2">
    <source>
        <dbReference type="ARBA" id="ARBA00022692"/>
    </source>
</evidence>
<dbReference type="PANTHER" id="PTHR10846">
    <property type="entry name" value="SODIUM/POTASSIUM/CALCIUM EXCHANGER"/>
    <property type="match status" value="1"/>
</dbReference>
<sequence>MLLLSILFLILGFVGLYFGAKFVIISLENIADRLNISHIMVGLTILSIGTSLPEIAVSILGAIDKIFGITPNIDGIVVGNKVGSFMTQITLIIGILAVSQPIFVSKWELRREGPMLFISILTFLFFSLDGILTQFEALLMIIIYFMYLIFVIWSERRLVQIKIKIDPNCIEKERLDIECFEPVKSPRKKSSIPRDIGILLLGFTILIIAAETTLLSAHDLSKEFDIPENVIGILIVGFGTSLPELIADLTAIRRGSFGLAVGDILGSNICDILLATGSGAIIINFNVPLIILVFDIPILFLALFLVLYLLWTEKTLKRWEGSLLIGFYGVYVILKLLFFQI</sequence>
<feature type="domain" description="Sodium/calcium exchanger membrane region" evidence="6">
    <location>
        <begin position="196"/>
        <end position="336"/>
    </location>
</feature>
<name>A0A0F9BT97_9ZZZZ</name>
<keyword evidence="2 5" id="KW-0812">Transmembrane</keyword>
<feature type="transmembrane region" description="Helical" evidence="5">
    <location>
        <begin position="115"/>
        <end position="132"/>
    </location>
</feature>
<dbReference type="InterPro" id="IPR044880">
    <property type="entry name" value="NCX_ion-bd_dom_sf"/>
</dbReference>
<dbReference type="GO" id="GO:0006874">
    <property type="term" value="P:intracellular calcium ion homeostasis"/>
    <property type="evidence" value="ECO:0007669"/>
    <property type="project" value="TreeGrafter"/>
</dbReference>
<comment type="subcellular location">
    <subcellularLocation>
        <location evidence="1">Membrane</location>
        <topology evidence="1">Multi-pass membrane protein</topology>
    </subcellularLocation>
</comment>
<feature type="domain" description="Sodium/calcium exchanger membrane region" evidence="6">
    <location>
        <begin position="5"/>
        <end position="153"/>
    </location>
</feature>
<dbReference type="Pfam" id="PF01699">
    <property type="entry name" value="Na_Ca_ex"/>
    <property type="match status" value="2"/>
</dbReference>
<proteinExistence type="predicted"/>
<protein>
    <recommendedName>
        <fullName evidence="6">Sodium/calcium exchanger membrane region domain-containing protein</fullName>
    </recommendedName>
</protein>
<feature type="transmembrane region" description="Helical" evidence="5">
    <location>
        <begin position="196"/>
        <end position="218"/>
    </location>
</feature>
<keyword evidence="3 5" id="KW-1133">Transmembrane helix</keyword>
<organism evidence="7">
    <name type="scientific">marine sediment metagenome</name>
    <dbReference type="NCBI Taxonomy" id="412755"/>
    <lineage>
        <taxon>unclassified sequences</taxon>
        <taxon>metagenomes</taxon>
        <taxon>ecological metagenomes</taxon>
    </lineage>
</organism>
<feature type="transmembrane region" description="Helical" evidence="5">
    <location>
        <begin position="83"/>
        <end position="103"/>
    </location>
</feature>
<dbReference type="GO" id="GO:0005886">
    <property type="term" value="C:plasma membrane"/>
    <property type="evidence" value="ECO:0007669"/>
    <property type="project" value="TreeGrafter"/>
</dbReference>